<dbReference type="InterPro" id="IPR001447">
    <property type="entry name" value="Arylamine_N-AcTrfase"/>
</dbReference>
<proteinExistence type="inferred from homology"/>
<keyword evidence="4" id="KW-1185">Reference proteome</keyword>
<dbReference type="EMBL" id="RAPY01000001">
    <property type="protein sequence ID" value="RKE55796.1"/>
    <property type="molecule type" value="Genomic_DNA"/>
</dbReference>
<reference evidence="3 4" key="1">
    <citation type="submission" date="2018-09" db="EMBL/GenBank/DDBJ databases">
        <title>Genomic Encyclopedia of Type Strains, Phase III (KMG-III): the genomes of soil and plant-associated and newly described type strains.</title>
        <authorList>
            <person name="Whitman W."/>
        </authorList>
    </citation>
    <scope>NUCLEOTIDE SEQUENCE [LARGE SCALE GENOMIC DNA]</scope>
    <source>
        <strain evidence="3 4">CECT 7938</strain>
    </source>
</reference>
<comment type="caution">
    <text evidence="3">The sequence shown here is derived from an EMBL/GenBank/DDBJ whole genome shotgun (WGS) entry which is preliminary data.</text>
</comment>
<organism evidence="3 4">
    <name type="scientific">Sphingobacterium detergens</name>
    <dbReference type="NCBI Taxonomy" id="1145106"/>
    <lineage>
        <taxon>Bacteria</taxon>
        <taxon>Pseudomonadati</taxon>
        <taxon>Bacteroidota</taxon>
        <taxon>Sphingobacteriia</taxon>
        <taxon>Sphingobacteriales</taxon>
        <taxon>Sphingobacteriaceae</taxon>
        <taxon>Sphingobacterium</taxon>
    </lineage>
</organism>
<gene>
    <name evidence="3" type="ORF">DFQ12_0635</name>
</gene>
<protein>
    <submittedName>
        <fullName evidence="3">N-hydroxyarylamine O-acetyltransferase</fullName>
    </submittedName>
</protein>
<dbReference type="SUPFAM" id="SSF54001">
    <property type="entry name" value="Cysteine proteinases"/>
    <property type="match status" value="1"/>
</dbReference>
<dbReference type="OrthoDB" id="7181050at2"/>
<sequence length="276" mass="31515">MEDSTLKGYLERIAISEGVSGDLETLKKLTQAHPKHITFENIDSFTGIVPAIDTADIFQKMVTEKRGGYCYEQNSLFKEVLQTLGFNMKMHLARVLWSSKDGSETARTHMLLTTDIEGKKYLVDVGFGSMTLTAPIVFNSEQETPNGRFRLISLDDNFYRLDVFKNEWLPIYKFTLEEVQVSDLDMANWYVATGPSSMFNKFLMITRVDEHARYALFNKEFNIRDSNGGKESSEITNEEELQSVLINYFKLDLPAAILTTTYAKLNKVQSSFQVTQ</sequence>
<dbReference type="PANTHER" id="PTHR11786:SF0">
    <property type="entry name" value="ARYLAMINE N-ACETYLTRANSFERASE 4-RELATED"/>
    <property type="match status" value="1"/>
</dbReference>
<accession>A0A420BGJ1</accession>
<dbReference type="GO" id="GO:0016407">
    <property type="term" value="F:acetyltransferase activity"/>
    <property type="evidence" value="ECO:0007669"/>
    <property type="project" value="InterPro"/>
</dbReference>
<evidence type="ECO:0000256" key="2">
    <source>
        <dbReference type="RuleBase" id="RU003452"/>
    </source>
</evidence>
<dbReference type="AlphaFoldDB" id="A0A420BGJ1"/>
<dbReference type="Gene3D" id="2.40.128.150">
    <property type="entry name" value="Cysteine proteinases"/>
    <property type="match status" value="1"/>
</dbReference>
<dbReference type="Proteomes" id="UP000286246">
    <property type="component" value="Unassembled WGS sequence"/>
</dbReference>
<evidence type="ECO:0000313" key="3">
    <source>
        <dbReference type="EMBL" id="RKE55796.1"/>
    </source>
</evidence>
<dbReference type="PRINTS" id="PR01543">
    <property type="entry name" value="ANATRNSFRASE"/>
</dbReference>
<evidence type="ECO:0000313" key="4">
    <source>
        <dbReference type="Proteomes" id="UP000286246"/>
    </source>
</evidence>
<dbReference type="RefSeq" id="WP_120257543.1">
    <property type="nucleotide sequence ID" value="NZ_RAPY01000001.1"/>
</dbReference>
<dbReference type="Gene3D" id="3.30.2140.10">
    <property type="entry name" value="Arylamine N-acetyltransferase"/>
    <property type="match status" value="1"/>
</dbReference>
<name>A0A420BGJ1_SPHD1</name>
<comment type="similarity">
    <text evidence="1 2">Belongs to the arylamine N-acetyltransferase family.</text>
</comment>
<dbReference type="InterPro" id="IPR038765">
    <property type="entry name" value="Papain-like_cys_pep_sf"/>
</dbReference>
<dbReference type="Pfam" id="PF00797">
    <property type="entry name" value="Acetyltransf_2"/>
    <property type="match status" value="1"/>
</dbReference>
<keyword evidence="3" id="KW-0808">Transferase</keyword>
<evidence type="ECO:0000256" key="1">
    <source>
        <dbReference type="ARBA" id="ARBA00006547"/>
    </source>
</evidence>
<dbReference type="PANTHER" id="PTHR11786">
    <property type="entry name" value="N-HYDROXYARYLAMINE O-ACETYLTRANSFERASE"/>
    <property type="match status" value="1"/>
</dbReference>